<reference evidence="3 4" key="1">
    <citation type="journal article" date="2003" name="PLoS Biol.">
        <title>The genome sequence of Caenorhabditis briggsae: a platform for comparative genomics.</title>
        <authorList>
            <person name="Stein L.D."/>
            <person name="Bao Z."/>
            <person name="Blasiar D."/>
            <person name="Blumenthal T."/>
            <person name="Brent M.R."/>
            <person name="Chen N."/>
            <person name="Chinwalla A."/>
            <person name="Clarke L."/>
            <person name="Clee C."/>
            <person name="Coghlan A."/>
            <person name="Coulson A."/>
            <person name="D'Eustachio P."/>
            <person name="Fitch D.H."/>
            <person name="Fulton L.A."/>
            <person name="Fulton R.E."/>
            <person name="Griffiths-Jones S."/>
            <person name="Harris T.W."/>
            <person name="Hillier L.W."/>
            <person name="Kamath R."/>
            <person name="Kuwabara P.E."/>
            <person name="Mardis E.R."/>
            <person name="Marra M.A."/>
            <person name="Miner T.L."/>
            <person name="Minx P."/>
            <person name="Mullikin J.C."/>
            <person name="Plumb R.W."/>
            <person name="Rogers J."/>
            <person name="Schein J.E."/>
            <person name="Sohrmann M."/>
            <person name="Spieth J."/>
            <person name="Stajich J.E."/>
            <person name="Wei C."/>
            <person name="Willey D."/>
            <person name="Wilson R.K."/>
            <person name="Durbin R."/>
            <person name="Waterston R.H."/>
        </authorList>
    </citation>
    <scope>NUCLEOTIDE SEQUENCE [LARGE SCALE GENOMIC DNA]</scope>
    <source>
        <strain evidence="3 4">AF16</strain>
    </source>
</reference>
<dbReference type="STRING" id="6238.A8WYL3"/>
<proteinExistence type="predicted"/>
<evidence type="ECO:0000313" key="4">
    <source>
        <dbReference type="Proteomes" id="UP000008549"/>
    </source>
</evidence>
<gene>
    <name evidence="3 5" type="ORF">CBG04839</name>
    <name evidence="3" type="ORF">CBG_04839</name>
</gene>
<dbReference type="CTD" id="8580008"/>
<dbReference type="FunCoup" id="A8WYL3">
    <property type="interactions" value="775"/>
</dbReference>
<protein>
    <submittedName>
        <fullName evidence="3">Protein CBG04839</fullName>
    </submittedName>
</protein>
<keyword evidence="2" id="KW-1133">Transmembrane helix</keyword>
<dbReference type="WormBase" id="CBG04839">
    <property type="protein sequence ID" value="CBP49301"/>
    <property type="gene ID" value="WBGene00027440"/>
</dbReference>
<dbReference type="Pfam" id="PF10326">
    <property type="entry name" value="7TM_GPCR_Str"/>
    <property type="match status" value="1"/>
</dbReference>
<feature type="region of interest" description="Disordered" evidence="1">
    <location>
        <begin position="316"/>
        <end position="337"/>
    </location>
</feature>
<dbReference type="HOGENOM" id="CLU_036335_2_0_1"/>
<evidence type="ECO:0000313" key="3">
    <source>
        <dbReference type="EMBL" id="CAP25471.2"/>
    </source>
</evidence>
<dbReference type="PANTHER" id="PTHR22943">
    <property type="entry name" value="7-TRANSMEMBRANE DOMAIN RECEPTOR C.ELEGANS"/>
    <property type="match status" value="1"/>
</dbReference>
<dbReference type="EMBL" id="HE601135">
    <property type="protein sequence ID" value="CAP25471.2"/>
    <property type="molecule type" value="Genomic_DNA"/>
</dbReference>
<feature type="transmembrane region" description="Helical" evidence="2">
    <location>
        <begin position="278"/>
        <end position="298"/>
    </location>
</feature>
<dbReference type="GO" id="GO:0038022">
    <property type="term" value="F:G protein-coupled olfactory receptor activity"/>
    <property type="evidence" value="ECO:0000318"/>
    <property type="project" value="GO_Central"/>
</dbReference>
<dbReference type="GeneID" id="8580008"/>
<keyword evidence="2" id="KW-0812">Transmembrane</keyword>
<evidence type="ECO:0000256" key="2">
    <source>
        <dbReference type="SAM" id="Phobius"/>
    </source>
</evidence>
<dbReference type="OMA" id="VLWISIP"/>
<name>A8WYL3_CAEBR</name>
<feature type="transmembrane region" description="Helical" evidence="2">
    <location>
        <begin position="194"/>
        <end position="216"/>
    </location>
</feature>
<evidence type="ECO:0000256" key="1">
    <source>
        <dbReference type="SAM" id="MobiDB-lite"/>
    </source>
</evidence>
<dbReference type="RefSeq" id="XP_045092778.1">
    <property type="nucleotide sequence ID" value="XM_045238213.1"/>
</dbReference>
<feature type="transmembrane region" description="Helical" evidence="2">
    <location>
        <begin position="36"/>
        <end position="55"/>
    </location>
</feature>
<dbReference type="eggNOG" id="ENOG502SXBJ">
    <property type="taxonomic scope" value="Eukaryota"/>
</dbReference>
<dbReference type="GO" id="GO:0007186">
    <property type="term" value="P:G protein-coupled receptor signaling pathway"/>
    <property type="evidence" value="ECO:0000318"/>
    <property type="project" value="GO_Central"/>
</dbReference>
<dbReference type="GO" id="GO:0005886">
    <property type="term" value="C:plasma membrane"/>
    <property type="evidence" value="ECO:0000318"/>
    <property type="project" value="GO_Central"/>
</dbReference>
<dbReference type="InParanoid" id="A8WYL3"/>
<keyword evidence="2" id="KW-0472">Membrane</keyword>
<feature type="transmembrane region" description="Helical" evidence="2">
    <location>
        <begin position="86"/>
        <end position="109"/>
    </location>
</feature>
<sequence length="337" mass="38138">MFLVQNILAIISLITNGLLIFLIITKSPKTMGSYKYLMIFMSSFEILYALIDLLIHPKVFTMNTIFLTAISAERSLLPLNISYPLMLIWGGSFGIALASFGIHFVYRYLTVTGNKAWTTGYSIVLWISIPVLSGFFFAFAIDFFWQLSDVMDHFVRRKLAESENSDKNKLLYFSSYLFKSAPDAEISELDWMQIYGIIFLCSSVSISFFTMIYFGLKTYFAMKKFQETVSGPSKKMQAQLFYSLIIQTIIPLILIHLPTTVIYLSSCFGSAFPVYGELITITISMFPAIDPLPSLIIIKPYRQAIKGIFQKQLSPKSASVDPSNRGISNTTNRAVTF</sequence>
<keyword evidence="4" id="KW-1185">Reference proteome</keyword>
<dbReference type="Proteomes" id="UP000008549">
    <property type="component" value="Unassembled WGS sequence"/>
</dbReference>
<dbReference type="PANTHER" id="PTHR22943:SF35">
    <property type="entry name" value="SEVEN TM RECEPTOR"/>
    <property type="match status" value="1"/>
</dbReference>
<evidence type="ECO:0000313" key="5">
    <source>
        <dbReference type="WormBase" id="CBG04839"/>
    </source>
</evidence>
<dbReference type="InterPro" id="IPR019428">
    <property type="entry name" value="7TM_GPCR_serpentine_rcpt_Str"/>
</dbReference>
<feature type="transmembrane region" description="Helical" evidence="2">
    <location>
        <begin position="6"/>
        <end position="24"/>
    </location>
</feature>
<accession>A8WYL3</accession>
<organism evidence="3 4">
    <name type="scientific">Caenorhabditis briggsae</name>
    <dbReference type="NCBI Taxonomy" id="6238"/>
    <lineage>
        <taxon>Eukaryota</taxon>
        <taxon>Metazoa</taxon>
        <taxon>Ecdysozoa</taxon>
        <taxon>Nematoda</taxon>
        <taxon>Chromadorea</taxon>
        <taxon>Rhabditida</taxon>
        <taxon>Rhabditina</taxon>
        <taxon>Rhabditomorpha</taxon>
        <taxon>Rhabditoidea</taxon>
        <taxon>Rhabditidae</taxon>
        <taxon>Peloderinae</taxon>
        <taxon>Caenorhabditis</taxon>
    </lineage>
</organism>
<dbReference type="GO" id="GO:0042048">
    <property type="term" value="P:olfactory behavior"/>
    <property type="evidence" value="ECO:0000318"/>
    <property type="project" value="GO_Central"/>
</dbReference>
<dbReference type="AlphaFoldDB" id="A8WYL3"/>
<feature type="transmembrane region" description="Helical" evidence="2">
    <location>
        <begin position="240"/>
        <end position="266"/>
    </location>
</feature>
<dbReference type="KEGG" id="cbr:CBG_04839"/>
<dbReference type="SUPFAM" id="SSF81321">
    <property type="entry name" value="Family A G protein-coupled receptor-like"/>
    <property type="match status" value="1"/>
</dbReference>
<reference evidence="3 4" key="2">
    <citation type="journal article" date="2011" name="PLoS Genet.">
        <title>Caenorhabditis briggsae recombinant inbred line genotypes reveal inter-strain incompatibility and the evolution of recombination.</title>
        <authorList>
            <person name="Ross J.A."/>
            <person name="Koboldt D.C."/>
            <person name="Staisch J.E."/>
            <person name="Chamberlin H.M."/>
            <person name="Gupta B.P."/>
            <person name="Miller R.D."/>
            <person name="Baird S.E."/>
            <person name="Haag E.S."/>
        </authorList>
    </citation>
    <scope>NUCLEOTIDE SEQUENCE [LARGE SCALE GENOMIC DNA]</scope>
    <source>
        <strain evidence="3 4">AF16</strain>
    </source>
</reference>
<feature type="transmembrane region" description="Helical" evidence="2">
    <location>
        <begin position="121"/>
        <end position="145"/>
    </location>
</feature>